<feature type="domain" description="N-acetyltransferase" evidence="3">
    <location>
        <begin position="10"/>
        <end position="184"/>
    </location>
</feature>
<dbReference type="InterPro" id="IPR016181">
    <property type="entry name" value="Acyl_CoA_acyltransferase"/>
</dbReference>
<protein>
    <submittedName>
        <fullName evidence="4">GNAT family N-acetyltransferase</fullName>
    </submittedName>
</protein>
<gene>
    <name evidence="4" type="ORF">G5C33_17895</name>
</gene>
<evidence type="ECO:0000313" key="5">
    <source>
        <dbReference type="Proteomes" id="UP000501568"/>
    </source>
</evidence>
<keyword evidence="2" id="KW-0012">Acyltransferase</keyword>
<name>A0A6G6Y9E9_9SPHN</name>
<dbReference type="PANTHER" id="PTHR43877:SF1">
    <property type="entry name" value="ACETYLTRANSFERASE"/>
    <property type="match status" value="1"/>
</dbReference>
<dbReference type="InterPro" id="IPR050832">
    <property type="entry name" value="Bact_Acetyltransf"/>
</dbReference>
<dbReference type="RefSeq" id="WP_165328398.1">
    <property type="nucleotide sequence ID" value="NZ_CP049109.1"/>
</dbReference>
<dbReference type="Proteomes" id="UP000501568">
    <property type="component" value="Chromosome"/>
</dbReference>
<evidence type="ECO:0000256" key="1">
    <source>
        <dbReference type="ARBA" id="ARBA00022679"/>
    </source>
</evidence>
<keyword evidence="5" id="KW-1185">Reference proteome</keyword>
<dbReference type="AlphaFoldDB" id="A0A6G6Y9E9"/>
<evidence type="ECO:0000259" key="3">
    <source>
        <dbReference type="PROSITE" id="PS51186"/>
    </source>
</evidence>
<dbReference type="KEGG" id="spzr:G5C33_17895"/>
<dbReference type="SUPFAM" id="SSF55729">
    <property type="entry name" value="Acyl-CoA N-acyltransferases (Nat)"/>
    <property type="match status" value="1"/>
</dbReference>
<dbReference type="EMBL" id="CP049109">
    <property type="protein sequence ID" value="QIG81471.1"/>
    <property type="molecule type" value="Genomic_DNA"/>
</dbReference>
<evidence type="ECO:0000313" key="4">
    <source>
        <dbReference type="EMBL" id="QIG81471.1"/>
    </source>
</evidence>
<dbReference type="Pfam" id="PF13508">
    <property type="entry name" value="Acetyltransf_7"/>
    <property type="match status" value="1"/>
</dbReference>
<evidence type="ECO:0000256" key="2">
    <source>
        <dbReference type="ARBA" id="ARBA00023315"/>
    </source>
</evidence>
<dbReference type="Gene3D" id="3.40.630.30">
    <property type="match status" value="1"/>
</dbReference>
<accession>A0A6G6Y9E9</accession>
<reference evidence="4 5" key="1">
    <citation type="submission" date="2020-02" db="EMBL/GenBank/DDBJ databases">
        <authorList>
            <person name="Zheng R.K."/>
            <person name="Sun C.M."/>
        </authorList>
    </citation>
    <scope>NUCLEOTIDE SEQUENCE [LARGE SCALE GENOMIC DNA]</scope>
    <source>
        <strain evidence="5">zrk23</strain>
    </source>
</reference>
<sequence length="185" mass="19817">MSAEPEPLPIETRWAERRDLPRLRALMERAIEALQHGLLSPEQIAASHAIMGLDTQLVEDGTYLIAERGDIAVGCGGWSGRATLYGGDHGVGLRAPALLDPAIYPARIRAMYTHPDHARQGIGRRILAECEAAAAGAGFSTVELMATLSGQRLYAVSGYTAIENVVHAVDGVAVPLVRMRKRIAG</sequence>
<dbReference type="GO" id="GO:0016747">
    <property type="term" value="F:acyltransferase activity, transferring groups other than amino-acyl groups"/>
    <property type="evidence" value="ECO:0007669"/>
    <property type="project" value="InterPro"/>
</dbReference>
<dbReference type="InterPro" id="IPR000182">
    <property type="entry name" value="GNAT_dom"/>
</dbReference>
<keyword evidence="1 4" id="KW-0808">Transferase</keyword>
<dbReference type="PANTHER" id="PTHR43877">
    <property type="entry name" value="AMINOALKYLPHOSPHONATE N-ACETYLTRANSFERASE-RELATED-RELATED"/>
    <property type="match status" value="1"/>
</dbReference>
<dbReference type="PROSITE" id="PS51186">
    <property type="entry name" value="GNAT"/>
    <property type="match status" value="1"/>
</dbReference>
<organism evidence="4 5">
    <name type="scientific">Stakelama tenebrarum</name>
    <dbReference type="NCBI Taxonomy" id="2711215"/>
    <lineage>
        <taxon>Bacteria</taxon>
        <taxon>Pseudomonadati</taxon>
        <taxon>Pseudomonadota</taxon>
        <taxon>Alphaproteobacteria</taxon>
        <taxon>Sphingomonadales</taxon>
        <taxon>Sphingomonadaceae</taxon>
        <taxon>Stakelama</taxon>
    </lineage>
</organism>
<proteinExistence type="predicted"/>